<sequence>MSAGQWMMSAEGVRWFFDAGSLALDFGYTGDFGYGVAAWERLHNPGDLDGWLGEHGGVASGGRLPATERDFAEALQLRAAIWELARAAADGVGADPLSIDVVNRFARGLSPAPQLPGGAESAPASTAAMLLAAVARDAVTVFSSPDRIRRCGAEDCALIFHDGSRTQARRWCSMQRCGNRQKVRMHRARASE</sequence>
<feature type="domain" description="Zinc finger CGNR" evidence="1">
    <location>
        <begin position="147"/>
        <end position="189"/>
    </location>
</feature>
<dbReference type="RefSeq" id="WP_066216029.1">
    <property type="nucleotide sequence ID" value="NZ_FNSN01000003.1"/>
</dbReference>
<dbReference type="Pfam" id="PF07336">
    <property type="entry name" value="ABATE"/>
    <property type="match status" value="1"/>
</dbReference>
<dbReference type="PANTHER" id="PTHR35525">
    <property type="entry name" value="BLL6575 PROTEIN"/>
    <property type="match status" value="1"/>
</dbReference>
<dbReference type="Gene3D" id="1.10.3300.10">
    <property type="entry name" value="Jann2411-like domain"/>
    <property type="match status" value="1"/>
</dbReference>
<evidence type="ECO:0000313" key="2">
    <source>
        <dbReference type="EMBL" id="SEB65656.1"/>
    </source>
</evidence>
<dbReference type="PANTHER" id="PTHR35525:SF3">
    <property type="entry name" value="BLL6575 PROTEIN"/>
    <property type="match status" value="1"/>
</dbReference>
<dbReference type="EMBL" id="FNSN01000003">
    <property type="protein sequence ID" value="SEB65656.1"/>
    <property type="molecule type" value="Genomic_DNA"/>
</dbReference>
<protein>
    <submittedName>
        <fullName evidence="2">Conserved protein containing a Zn-ribbon-like motif, possibly RNA-binding</fullName>
    </submittedName>
</protein>
<keyword evidence="3" id="KW-1185">Reference proteome</keyword>
<dbReference type="STRING" id="156980.SAMN04489745_0882"/>
<dbReference type="SUPFAM" id="SSF160904">
    <property type="entry name" value="Jann2411-like"/>
    <property type="match status" value="1"/>
</dbReference>
<proteinExistence type="predicted"/>
<accession>A0A1H4L5A7</accession>
<dbReference type="InterPro" id="IPR023286">
    <property type="entry name" value="ABATE_dom_sf"/>
</dbReference>
<dbReference type="AlphaFoldDB" id="A0A1H4L5A7"/>
<dbReference type="Pfam" id="PF11706">
    <property type="entry name" value="zf-CGNR"/>
    <property type="match status" value="1"/>
</dbReference>
<evidence type="ECO:0000313" key="3">
    <source>
        <dbReference type="Proteomes" id="UP000182652"/>
    </source>
</evidence>
<dbReference type="InterPro" id="IPR021005">
    <property type="entry name" value="Znf_CGNR"/>
</dbReference>
<gene>
    <name evidence="2" type="ORF">SAMN04489745_0882</name>
</gene>
<reference evidence="2 3" key="1">
    <citation type="submission" date="2016-10" db="EMBL/GenBank/DDBJ databases">
        <authorList>
            <person name="de Groot N.N."/>
        </authorList>
    </citation>
    <scope>NUCLEOTIDE SEQUENCE [LARGE SCALE GENOMIC DNA]</scope>
    <source>
        <strain evidence="2 3">DSM 10495</strain>
    </source>
</reference>
<dbReference type="InterPro" id="IPR010852">
    <property type="entry name" value="ABATE"/>
</dbReference>
<organism evidence="2 3">
    <name type="scientific">Arthrobacter woluwensis</name>
    <dbReference type="NCBI Taxonomy" id="156980"/>
    <lineage>
        <taxon>Bacteria</taxon>
        <taxon>Bacillati</taxon>
        <taxon>Actinomycetota</taxon>
        <taxon>Actinomycetes</taxon>
        <taxon>Micrococcales</taxon>
        <taxon>Micrococcaceae</taxon>
        <taxon>Arthrobacter</taxon>
    </lineage>
</organism>
<dbReference type="Proteomes" id="UP000182652">
    <property type="component" value="Unassembled WGS sequence"/>
</dbReference>
<evidence type="ECO:0000259" key="1">
    <source>
        <dbReference type="Pfam" id="PF11706"/>
    </source>
</evidence>
<name>A0A1H4L5A7_9MICC</name>